<reference evidence="2 3" key="1">
    <citation type="submission" date="2014-12" db="EMBL/GenBank/DDBJ databases">
        <title>Genome sequence of Methanobrevibacter arboriphilicus DH1, DSM1125.</title>
        <authorList>
            <person name="Poehlein A."/>
            <person name="Thauer R.K."/>
            <person name="Seedorf H."/>
            <person name="Daniel R."/>
        </authorList>
    </citation>
    <scope>NUCLEOTIDE SEQUENCE [LARGE SCALE GENOMIC DNA]</scope>
    <source>
        <strain evidence="2 3">DH1</strain>
    </source>
</reference>
<evidence type="ECO:0000313" key="3">
    <source>
        <dbReference type="Proteomes" id="UP000191661"/>
    </source>
</evidence>
<accession>A0A1V6N1F2</accession>
<dbReference type="InterPro" id="IPR025498">
    <property type="entry name" value="DUF4389"/>
</dbReference>
<evidence type="ECO:0008006" key="4">
    <source>
        <dbReference type="Google" id="ProtNLM"/>
    </source>
</evidence>
<comment type="caution">
    <text evidence="2">The sequence shown here is derived from an EMBL/GenBank/DDBJ whole genome shotgun (WGS) entry which is preliminary data.</text>
</comment>
<evidence type="ECO:0000313" key="2">
    <source>
        <dbReference type="EMBL" id="OQD58432.1"/>
    </source>
</evidence>
<keyword evidence="3" id="KW-1185">Reference proteome</keyword>
<dbReference type="AlphaFoldDB" id="A0A1V6N1F2"/>
<name>A0A1V6N1F2_METAZ</name>
<dbReference type="OrthoDB" id="121761at2157"/>
<keyword evidence="1" id="KW-1133">Transmembrane helix</keyword>
<keyword evidence="1" id="KW-0812">Transmembrane</keyword>
<dbReference type="RefSeq" id="WP_158082555.1">
    <property type="nucleotide sequence ID" value="NZ_JXMW01000015.1"/>
</dbReference>
<gene>
    <name evidence="2" type="ORF">MBBAR_15c00080</name>
</gene>
<dbReference type="Pfam" id="PF14333">
    <property type="entry name" value="DUF4389"/>
    <property type="match status" value="1"/>
</dbReference>
<protein>
    <recommendedName>
        <fullName evidence="4">DUF4389 domain-containing protein</fullName>
    </recommendedName>
</protein>
<feature type="transmembrane region" description="Helical" evidence="1">
    <location>
        <begin position="20"/>
        <end position="53"/>
    </location>
</feature>
<organism evidence="2 3">
    <name type="scientific">Methanobrevibacter arboriphilus JCM 13429 = DSM 1125</name>
    <dbReference type="NCBI Taxonomy" id="1300164"/>
    <lineage>
        <taxon>Archaea</taxon>
        <taxon>Methanobacteriati</taxon>
        <taxon>Methanobacteriota</taxon>
        <taxon>Methanomada group</taxon>
        <taxon>Methanobacteria</taxon>
        <taxon>Methanobacteriales</taxon>
        <taxon>Methanobacteriaceae</taxon>
        <taxon>Methanobrevibacter</taxon>
    </lineage>
</organism>
<proteinExistence type="predicted"/>
<dbReference type="Proteomes" id="UP000191661">
    <property type="component" value="Unassembled WGS sequence"/>
</dbReference>
<dbReference type="EMBL" id="JXMW01000015">
    <property type="protein sequence ID" value="OQD58432.1"/>
    <property type="molecule type" value="Genomic_DNA"/>
</dbReference>
<keyword evidence="1" id="KW-0472">Membrane</keyword>
<sequence>MKEYLKYQRKASRIELFIRIIYLIPILLIIHVYTILAGICHLIQWFIVLIFGFRNKYLSKFVQGYVKYIIKVLAYAHNLSDERPKILPEPYRIFFEKEE</sequence>
<evidence type="ECO:0000256" key="1">
    <source>
        <dbReference type="SAM" id="Phobius"/>
    </source>
</evidence>